<dbReference type="InterPro" id="IPR011055">
    <property type="entry name" value="Dup_hybrid_motif"/>
</dbReference>
<organism evidence="4 5">
    <name type="scientific">Cryomorpha ignava</name>
    <dbReference type="NCBI Taxonomy" id="101383"/>
    <lineage>
        <taxon>Bacteria</taxon>
        <taxon>Pseudomonadati</taxon>
        <taxon>Bacteroidota</taxon>
        <taxon>Flavobacteriia</taxon>
        <taxon>Flavobacteriales</taxon>
        <taxon>Cryomorphaceae</taxon>
        <taxon>Cryomorpha</taxon>
    </lineage>
</organism>
<feature type="transmembrane region" description="Helical" evidence="2">
    <location>
        <begin position="29"/>
        <end position="51"/>
    </location>
</feature>
<comment type="caution">
    <text evidence="4">The sequence shown here is derived from an EMBL/GenBank/DDBJ whole genome shotgun (WGS) entry which is preliminary data.</text>
</comment>
<keyword evidence="1" id="KW-0175">Coiled coil</keyword>
<keyword evidence="2" id="KW-1133">Transmembrane helix</keyword>
<accession>A0A7K3WPX4</accession>
<dbReference type="InterPro" id="IPR050570">
    <property type="entry name" value="Cell_wall_metabolism_enzyme"/>
</dbReference>
<proteinExistence type="predicted"/>
<dbReference type="CDD" id="cd12797">
    <property type="entry name" value="M23_peptidase"/>
    <property type="match status" value="1"/>
</dbReference>
<dbReference type="PANTHER" id="PTHR21666">
    <property type="entry name" value="PEPTIDASE-RELATED"/>
    <property type="match status" value="1"/>
</dbReference>
<dbReference type="SUPFAM" id="SSF51261">
    <property type="entry name" value="Duplicated hybrid motif"/>
    <property type="match status" value="1"/>
</dbReference>
<evidence type="ECO:0000256" key="2">
    <source>
        <dbReference type="SAM" id="Phobius"/>
    </source>
</evidence>
<dbReference type="GO" id="GO:0004222">
    <property type="term" value="F:metalloendopeptidase activity"/>
    <property type="evidence" value="ECO:0007669"/>
    <property type="project" value="TreeGrafter"/>
</dbReference>
<reference evidence="4 5" key="1">
    <citation type="submission" date="2020-02" db="EMBL/GenBank/DDBJ databases">
        <title>Out from the shadows clarifying the taxonomy of the family Cryomorphaceae and related taxa by utilizing the GTDB taxonomic framework.</title>
        <authorList>
            <person name="Bowman J.P."/>
        </authorList>
    </citation>
    <scope>NUCLEOTIDE SEQUENCE [LARGE SCALE GENOMIC DNA]</scope>
    <source>
        <strain evidence="4 5">QSSC 1-22</strain>
    </source>
</reference>
<evidence type="ECO:0000313" key="5">
    <source>
        <dbReference type="Proteomes" id="UP000486602"/>
    </source>
</evidence>
<dbReference type="Gene3D" id="2.70.70.10">
    <property type="entry name" value="Glucose Permease (Domain IIA)"/>
    <property type="match status" value="1"/>
</dbReference>
<dbReference type="EMBL" id="JAAGVY010000006">
    <property type="protein sequence ID" value="NEN22942.1"/>
    <property type="molecule type" value="Genomic_DNA"/>
</dbReference>
<sequence>MAKIKYKYNPSTLNYEKIQLTIKDRLKKIFTYLLVSLFFASVTLSLAYTFINSPKELTLKRENTQLRKQYELLNRDMDRLATVLEDIERRDDNIYRQILESEPISKNVREAGVGGVNRYSNLDGYQYSNVVINANKKLDQLAKRMYVQTKSFDEVVGLAKNKEKMLASIPAIQPVPNKNLKRMASGFGYRMHPIYKVRKMHWGMDFSAPTGTEIFATGDGTVAQVILSRGGYGKHVVIDHGYGYETLYGHMNKVNVKRGQKVKRGDIIGLVGNTGTSSAPHVHYEVIKDGKKINPANFYFNDLTPEEYDDMIEMSSHANQSFD</sequence>
<dbReference type="AlphaFoldDB" id="A0A7K3WPX4"/>
<dbReference type="PANTHER" id="PTHR21666:SF286">
    <property type="entry name" value="LIPOPROTEIN NLPD"/>
    <property type="match status" value="1"/>
</dbReference>
<keyword evidence="2" id="KW-0812">Transmembrane</keyword>
<evidence type="ECO:0000256" key="1">
    <source>
        <dbReference type="SAM" id="Coils"/>
    </source>
</evidence>
<name>A0A7K3WPX4_9FLAO</name>
<dbReference type="RefSeq" id="WP_163283667.1">
    <property type="nucleotide sequence ID" value="NZ_JAAGVY010000006.1"/>
</dbReference>
<keyword evidence="2" id="KW-0472">Membrane</keyword>
<dbReference type="Proteomes" id="UP000486602">
    <property type="component" value="Unassembled WGS sequence"/>
</dbReference>
<gene>
    <name evidence="4" type="ORF">G3O08_05445</name>
</gene>
<feature type="coiled-coil region" evidence="1">
    <location>
        <begin position="56"/>
        <end position="90"/>
    </location>
</feature>
<keyword evidence="5" id="KW-1185">Reference proteome</keyword>
<dbReference type="FunFam" id="2.70.70.10:FF:000006">
    <property type="entry name" value="M23 family peptidase"/>
    <property type="match status" value="1"/>
</dbReference>
<evidence type="ECO:0000259" key="3">
    <source>
        <dbReference type="Pfam" id="PF01551"/>
    </source>
</evidence>
<feature type="domain" description="M23ase beta-sheet core" evidence="3">
    <location>
        <begin position="200"/>
        <end position="295"/>
    </location>
</feature>
<protein>
    <submittedName>
        <fullName evidence="4">M23 family metallopeptidase</fullName>
    </submittedName>
</protein>
<evidence type="ECO:0000313" key="4">
    <source>
        <dbReference type="EMBL" id="NEN22942.1"/>
    </source>
</evidence>
<dbReference type="InterPro" id="IPR016047">
    <property type="entry name" value="M23ase_b-sheet_dom"/>
</dbReference>
<dbReference type="Pfam" id="PF01551">
    <property type="entry name" value="Peptidase_M23"/>
    <property type="match status" value="1"/>
</dbReference>